<gene>
    <name evidence="2" type="ORF">B0I36DRAFT_137343</name>
</gene>
<feature type="region of interest" description="Disordered" evidence="1">
    <location>
        <begin position="188"/>
        <end position="207"/>
    </location>
</feature>
<comment type="caution">
    <text evidence="2">The sequence shown here is derived from an EMBL/GenBank/DDBJ whole genome shotgun (WGS) entry which is preliminary data.</text>
</comment>
<evidence type="ECO:0000256" key="1">
    <source>
        <dbReference type="SAM" id="MobiDB-lite"/>
    </source>
</evidence>
<evidence type="ECO:0000313" key="2">
    <source>
        <dbReference type="EMBL" id="KAH7027321.1"/>
    </source>
</evidence>
<organism evidence="2 3">
    <name type="scientific">Microdochium trichocladiopsis</name>
    <dbReference type="NCBI Taxonomy" id="1682393"/>
    <lineage>
        <taxon>Eukaryota</taxon>
        <taxon>Fungi</taxon>
        <taxon>Dikarya</taxon>
        <taxon>Ascomycota</taxon>
        <taxon>Pezizomycotina</taxon>
        <taxon>Sordariomycetes</taxon>
        <taxon>Xylariomycetidae</taxon>
        <taxon>Xylariales</taxon>
        <taxon>Microdochiaceae</taxon>
        <taxon>Microdochium</taxon>
    </lineage>
</organism>
<accession>A0A9P8Y4B7</accession>
<evidence type="ECO:0000313" key="3">
    <source>
        <dbReference type="Proteomes" id="UP000756346"/>
    </source>
</evidence>
<dbReference type="AlphaFoldDB" id="A0A9P8Y4B7"/>
<protein>
    <submittedName>
        <fullName evidence="2">Uncharacterized protein</fullName>
    </submittedName>
</protein>
<dbReference type="Proteomes" id="UP000756346">
    <property type="component" value="Unassembled WGS sequence"/>
</dbReference>
<dbReference type="EMBL" id="JAGTJQ010000007">
    <property type="protein sequence ID" value="KAH7027321.1"/>
    <property type="molecule type" value="Genomic_DNA"/>
</dbReference>
<name>A0A9P8Y4B7_9PEZI</name>
<keyword evidence="3" id="KW-1185">Reference proteome</keyword>
<dbReference type="RefSeq" id="XP_046010120.1">
    <property type="nucleotide sequence ID" value="XM_046148310.1"/>
</dbReference>
<reference evidence="2" key="1">
    <citation type="journal article" date="2021" name="Nat. Commun.">
        <title>Genetic determinants of endophytism in the Arabidopsis root mycobiome.</title>
        <authorList>
            <person name="Mesny F."/>
            <person name="Miyauchi S."/>
            <person name="Thiergart T."/>
            <person name="Pickel B."/>
            <person name="Atanasova L."/>
            <person name="Karlsson M."/>
            <person name="Huettel B."/>
            <person name="Barry K.W."/>
            <person name="Haridas S."/>
            <person name="Chen C."/>
            <person name="Bauer D."/>
            <person name="Andreopoulos W."/>
            <person name="Pangilinan J."/>
            <person name="LaButti K."/>
            <person name="Riley R."/>
            <person name="Lipzen A."/>
            <person name="Clum A."/>
            <person name="Drula E."/>
            <person name="Henrissat B."/>
            <person name="Kohler A."/>
            <person name="Grigoriev I.V."/>
            <person name="Martin F.M."/>
            <person name="Hacquard S."/>
        </authorList>
    </citation>
    <scope>NUCLEOTIDE SEQUENCE</scope>
    <source>
        <strain evidence="2">MPI-CAGE-CH-0230</strain>
    </source>
</reference>
<proteinExistence type="predicted"/>
<dbReference type="GeneID" id="70177856"/>
<sequence>MLQGNDGVFTRGKVVLAGVCVARVSSGSNNRPMLPWQLPVRIRTRESIGGFVFASPRPRRSSGTVSVGIERAFTMHRAETSLAPQTRWVMTPAPYFTVHHTSGCLPFVREANQSIRAGSLGVDSGVWCSRGLDMFSGAPSAGEGMLASASAMMPCTTPQQCNQARAVTAWKTALANPKVPWVRPLPPGTGNVSNWRPPLPGAPARAV</sequence>